<keyword evidence="1" id="KW-0472">Membrane</keyword>
<dbReference type="EMBL" id="JAGYWB010000002">
    <property type="protein sequence ID" value="KAI0528710.1"/>
    <property type="molecule type" value="Genomic_DNA"/>
</dbReference>
<protein>
    <submittedName>
        <fullName evidence="2">Uncharacterized protein</fullName>
    </submittedName>
</protein>
<evidence type="ECO:0000313" key="3">
    <source>
        <dbReference type="Proteomes" id="UP000829196"/>
    </source>
</evidence>
<comment type="caution">
    <text evidence="2">The sequence shown here is derived from an EMBL/GenBank/DDBJ whole genome shotgun (WGS) entry which is preliminary data.</text>
</comment>
<keyword evidence="1" id="KW-1133">Transmembrane helix</keyword>
<keyword evidence="3" id="KW-1185">Reference proteome</keyword>
<name>A0A8T3C4F4_DENNO</name>
<feature type="transmembrane region" description="Helical" evidence="1">
    <location>
        <begin position="26"/>
        <end position="45"/>
    </location>
</feature>
<dbReference type="Proteomes" id="UP000829196">
    <property type="component" value="Unassembled WGS sequence"/>
</dbReference>
<dbReference type="AlphaFoldDB" id="A0A8T3C4F4"/>
<evidence type="ECO:0000256" key="1">
    <source>
        <dbReference type="SAM" id="Phobius"/>
    </source>
</evidence>
<keyword evidence="1" id="KW-0812">Transmembrane</keyword>
<sequence length="61" mass="6640">MTPISASIGGHLSVLLLLPHLRKADYLYFSFTLSFLLLVLGDPLLNGVISTSNLKNAELLK</sequence>
<gene>
    <name evidence="2" type="ORF">KFK09_001252</name>
</gene>
<reference evidence="2" key="1">
    <citation type="journal article" date="2022" name="Front. Genet.">
        <title>Chromosome-Scale Assembly of the Dendrobium nobile Genome Provides Insights Into the Molecular Mechanism of the Biosynthesis of the Medicinal Active Ingredient of Dendrobium.</title>
        <authorList>
            <person name="Xu Q."/>
            <person name="Niu S.-C."/>
            <person name="Li K.-L."/>
            <person name="Zheng P.-J."/>
            <person name="Zhang X.-J."/>
            <person name="Jia Y."/>
            <person name="Liu Y."/>
            <person name="Niu Y.-X."/>
            <person name="Yu L.-H."/>
            <person name="Chen D.-F."/>
            <person name="Zhang G.-Q."/>
        </authorList>
    </citation>
    <scope>NUCLEOTIDE SEQUENCE</scope>
    <source>
        <tissue evidence="2">Leaf</tissue>
    </source>
</reference>
<proteinExistence type="predicted"/>
<organism evidence="2 3">
    <name type="scientific">Dendrobium nobile</name>
    <name type="common">Orchid</name>
    <dbReference type="NCBI Taxonomy" id="94219"/>
    <lineage>
        <taxon>Eukaryota</taxon>
        <taxon>Viridiplantae</taxon>
        <taxon>Streptophyta</taxon>
        <taxon>Embryophyta</taxon>
        <taxon>Tracheophyta</taxon>
        <taxon>Spermatophyta</taxon>
        <taxon>Magnoliopsida</taxon>
        <taxon>Liliopsida</taxon>
        <taxon>Asparagales</taxon>
        <taxon>Orchidaceae</taxon>
        <taxon>Epidendroideae</taxon>
        <taxon>Malaxideae</taxon>
        <taxon>Dendrobiinae</taxon>
        <taxon>Dendrobium</taxon>
    </lineage>
</organism>
<evidence type="ECO:0000313" key="2">
    <source>
        <dbReference type="EMBL" id="KAI0528710.1"/>
    </source>
</evidence>
<accession>A0A8T3C4F4</accession>